<comment type="similarity">
    <text evidence="7">Belongs to the binding-protein-dependent transport system permease family.</text>
</comment>
<evidence type="ECO:0000256" key="1">
    <source>
        <dbReference type="ARBA" id="ARBA00004651"/>
    </source>
</evidence>
<comment type="caution">
    <text evidence="9">The sequence shown here is derived from an EMBL/GenBank/DDBJ whole genome shotgun (WGS) entry which is preliminary data.</text>
</comment>
<protein>
    <submittedName>
        <fullName evidence="9">Peptide ABC transporter permease</fullName>
    </submittedName>
</protein>
<dbReference type="SUPFAM" id="SSF161098">
    <property type="entry name" value="MetI-like"/>
    <property type="match status" value="1"/>
</dbReference>
<dbReference type="InterPro" id="IPR035906">
    <property type="entry name" value="MetI-like_sf"/>
</dbReference>
<dbReference type="Proteomes" id="UP000651728">
    <property type="component" value="Unassembled WGS sequence"/>
</dbReference>
<dbReference type="InterPro" id="IPR050366">
    <property type="entry name" value="BP-dependent_transpt_permease"/>
</dbReference>
<reference evidence="9 10" key="1">
    <citation type="submission" date="2021-01" db="EMBL/GenBank/DDBJ databases">
        <title>Whole genome shotgun sequence of Microbispora amethystogenes NBRC 101907.</title>
        <authorList>
            <person name="Komaki H."/>
            <person name="Tamura T."/>
        </authorList>
    </citation>
    <scope>NUCLEOTIDE SEQUENCE [LARGE SCALE GENOMIC DNA]</scope>
    <source>
        <strain evidence="9 10">NBRC 101907</strain>
    </source>
</reference>
<evidence type="ECO:0000259" key="8">
    <source>
        <dbReference type="PROSITE" id="PS50928"/>
    </source>
</evidence>
<evidence type="ECO:0000256" key="7">
    <source>
        <dbReference type="RuleBase" id="RU363032"/>
    </source>
</evidence>
<organism evidence="9 10">
    <name type="scientific">Microbispora amethystogenes</name>
    <dbReference type="NCBI Taxonomy" id="1427754"/>
    <lineage>
        <taxon>Bacteria</taxon>
        <taxon>Bacillati</taxon>
        <taxon>Actinomycetota</taxon>
        <taxon>Actinomycetes</taxon>
        <taxon>Streptosporangiales</taxon>
        <taxon>Streptosporangiaceae</taxon>
        <taxon>Microbispora</taxon>
    </lineage>
</organism>
<dbReference type="PROSITE" id="PS50928">
    <property type="entry name" value="ABC_TM1"/>
    <property type="match status" value="1"/>
</dbReference>
<evidence type="ECO:0000256" key="3">
    <source>
        <dbReference type="ARBA" id="ARBA00022475"/>
    </source>
</evidence>
<feature type="transmembrane region" description="Helical" evidence="7">
    <location>
        <begin position="98"/>
        <end position="121"/>
    </location>
</feature>
<feature type="transmembrane region" description="Helical" evidence="7">
    <location>
        <begin position="160"/>
        <end position="176"/>
    </location>
</feature>
<gene>
    <name evidence="9" type="ORF">Mam01_49480</name>
</gene>
<feature type="transmembrane region" description="Helical" evidence="7">
    <location>
        <begin position="35"/>
        <end position="55"/>
    </location>
</feature>
<keyword evidence="10" id="KW-1185">Reference proteome</keyword>
<feature type="transmembrane region" description="Helical" evidence="7">
    <location>
        <begin position="260"/>
        <end position="286"/>
    </location>
</feature>
<feature type="transmembrane region" description="Helical" evidence="7">
    <location>
        <begin position="211"/>
        <end position="240"/>
    </location>
</feature>
<dbReference type="CDD" id="cd06261">
    <property type="entry name" value="TM_PBP2"/>
    <property type="match status" value="1"/>
</dbReference>
<feature type="domain" description="ABC transmembrane type-1" evidence="8">
    <location>
        <begin position="94"/>
        <end position="283"/>
    </location>
</feature>
<comment type="subcellular location">
    <subcellularLocation>
        <location evidence="1 7">Cell membrane</location>
        <topology evidence="1 7">Multi-pass membrane protein</topology>
    </subcellularLocation>
</comment>
<evidence type="ECO:0000256" key="2">
    <source>
        <dbReference type="ARBA" id="ARBA00022448"/>
    </source>
</evidence>
<dbReference type="PANTHER" id="PTHR43386">
    <property type="entry name" value="OLIGOPEPTIDE TRANSPORT SYSTEM PERMEASE PROTEIN APPC"/>
    <property type="match status" value="1"/>
</dbReference>
<keyword evidence="4 7" id="KW-0812">Transmembrane</keyword>
<keyword evidence="5 7" id="KW-1133">Transmembrane helix</keyword>
<proteinExistence type="inferred from homology"/>
<evidence type="ECO:0000256" key="6">
    <source>
        <dbReference type="ARBA" id="ARBA00023136"/>
    </source>
</evidence>
<evidence type="ECO:0000256" key="5">
    <source>
        <dbReference type="ARBA" id="ARBA00022989"/>
    </source>
</evidence>
<feature type="transmembrane region" description="Helical" evidence="7">
    <location>
        <begin position="133"/>
        <end position="154"/>
    </location>
</feature>
<dbReference type="RefSeq" id="WP_239101573.1">
    <property type="nucleotide sequence ID" value="NZ_BAABEJ010000020.1"/>
</dbReference>
<dbReference type="Gene3D" id="1.10.3720.10">
    <property type="entry name" value="MetI-like"/>
    <property type="match status" value="1"/>
</dbReference>
<evidence type="ECO:0000313" key="10">
    <source>
        <dbReference type="Proteomes" id="UP000651728"/>
    </source>
</evidence>
<dbReference type="Pfam" id="PF00528">
    <property type="entry name" value="BPD_transp_1"/>
    <property type="match status" value="1"/>
</dbReference>
<sequence length="296" mass="29882">MSAAPDAVTGGPYEPARLPATRACLTRVGLPRPGVALAVAFFALVCLAAAFPSAFAHAPDQVNPALALRGPTAGHPLGTDQLGRDVLARLVFGARPSLLVGVGSTLLAGVAGAAWGLLAALGGRVAGEAAMRLADVLLSFPAVLMALLVVAVLGPGTRNAALAITVALAPGFARVVRAQALVVRGSSYVRAAVGLGLAPARILLRHIAPNVVAPLLILATVNVGTALIAGASLSFLGLGPQPPAPEWGAMLAQSRDYLDVSWTLALFPGAAITLTVMSATVAGRALQDRYEGREAR</sequence>
<evidence type="ECO:0000313" key="9">
    <source>
        <dbReference type="EMBL" id="GIH34784.1"/>
    </source>
</evidence>
<dbReference type="PANTHER" id="PTHR43386:SF25">
    <property type="entry name" value="PEPTIDE ABC TRANSPORTER PERMEASE PROTEIN"/>
    <property type="match status" value="1"/>
</dbReference>
<keyword evidence="2 7" id="KW-0813">Transport</keyword>
<dbReference type="EMBL" id="BOOB01000038">
    <property type="protein sequence ID" value="GIH34784.1"/>
    <property type="molecule type" value="Genomic_DNA"/>
</dbReference>
<accession>A0ABQ4FIY6</accession>
<dbReference type="InterPro" id="IPR000515">
    <property type="entry name" value="MetI-like"/>
</dbReference>
<name>A0ABQ4FIY6_9ACTN</name>
<keyword evidence="3" id="KW-1003">Cell membrane</keyword>
<keyword evidence="6 7" id="KW-0472">Membrane</keyword>
<evidence type="ECO:0000256" key="4">
    <source>
        <dbReference type="ARBA" id="ARBA00022692"/>
    </source>
</evidence>